<reference evidence="3" key="2">
    <citation type="journal article" date="2014" name="ISME J.">
        <title>Microbial stratification in low pH oxic and suboxic macroscopic growths along an acid mine drainage.</title>
        <authorList>
            <person name="Mendez-Garcia C."/>
            <person name="Mesa V."/>
            <person name="Sprenger R.R."/>
            <person name="Richter M."/>
            <person name="Diez M.S."/>
            <person name="Solano J."/>
            <person name="Bargiela R."/>
            <person name="Golyshina O.V."/>
            <person name="Manteca A."/>
            <person name="Ramos J.L."/>
            <person name="Gallego J.R."/>
            <person name="Llorente I."/>
            <person name="Martins Dos Santos V.A."/>
            <person name="Jensen O.N."/>
            <person name="Pelaez A.I."/>
            <person name="Sanchez J."/>
            <person name="Ferrer M."/>
        </authorList>
    </citation>
    <scope>NUCLEOTIDE SEQUENCE</scope>
</reference>
<accession>T1BB22</accession>
<evidence type="ECO:0000259" key="2">
    <source>
        <dbReference type="Pfam" id="PF05193"/>
    </source>
</evidence>
<gene>
    <name evidence="3" type="ORF">B2A_07390</name>
</gene>
<dbReference type="SUPFAM" id="SSF63411">
    <property type="entry name" value="LuxS/MPP-like metallohydrolase"/>
    <property type="match status" value="1"/>
</dbReference>
<dbReference type="InterPro" id="IPR007863">
    <property type="entry name" value="Peptidase_M16_C"/>
</dbReference>
<comment type="similarity">
    <text evidence="1">Belongs to the peptidase M16 family.</text>
</comment>
<evidence type="ECO:0000313" key="3">
    <source>
        <dbReference type="EMBL" id="EQD50199.1"/>
    </source>
</evidence>
<reference evidence="3" key="1">
    <citation type="submission" date="2013-08" db="EMBL/GenBank/DDBJ databases">
        <authorList>
            <person name="Mendez C."/>
            <person name="Richter M."/>
            <person name="Ferrer M."/>
            <person name="Sanchez J."/>
        </authorList>
    </citation>
    <scope>NUCLEOTIDE SEQUENCE</scope>
</reference>
<dbReference type="GO" id="GO:0046872">
    <property type="term" value="F:metal ion binding"/>
    <property type="evidence" value="ECO:0007669"/>
    <property type="project" value="InterPro"/>
</dbReference>
<feature type="domain" description="Peptidase M16 C-terminal" evidence="2">
    <location>
        <begin position="13"/>
        <end position="122"/>
    </location>
</feature>
<sequence length="146" mass="15808">MRDAPGDEVRSLDVTSRDTEQAHLVVGVRGPERRSPDRFALSLLNHSLGGGISSRLFQKIREERGLAYSVVSDRVAYADTGALAVSVGTAPERIKEVLRLVLDEIEDLAAKGVTKEELELAKGHLRADTILSLEESGARMSRIGAS</sequence>
<dbReference type="InterPro" id="IPR011249">
    <property type="entry name" value="Metalloenz_LuxS/M16"/>
</dbReference>
<evidence type="ECO:0000256" key="1">
    <source>
        <dbReference type="ARBA" id="ARBA00007261"/>
    </source>
</evidence>
<dbReference type="Gene3D" id="3.30.830.10">
    <property type="entry name" value="Metalloenzyme, LuxS/M16 peptidase-like"/>
    <property type="match status" value="1"/>
</dbReference>
<dbReference type="InterPro" id="IPR050361">
    <property type="entry name" value="MPP/UQCRC_Complex"/>
</dbReference>
<organism evidence="3">
    <name type="scientific">mine drainage metagenome</name>
    <dbReference type="NCBI Taxonomy" id="410659"/>
    <lineage>
        <taxon>unclassified sequences</taxon>
        <taxon>metagenomes</taxon>
        <taxon>ecological metagenomes</taxon>
    </lineage>
</organism>
<proteinExistence type="inferred from homology"/>
<feature type="non-terminal residue" evidence="3">
    <location>
        <position position="146"/>
    </location>
</feature>
<dbReference type="AlphaFoldDB" id="T1BB22"/>
<dbReference type="EMBL" id="AUZZ01005288">
    <property type="protein sequence ID" value="EQD50199.1"/>
    <property type="molecule type" value="Genomic_DNA"/>
</dbReference>
<dbReference type="PANTHER" id="PTHR11851:SF49">
    <property type="entry name" value="MITOCHONDRIAL-PROCESSING PEPTIDASE SUBUNIT ALPHA"/>
    <property type="match status" value="1"/>
</dbReference>
<dbReference type="PANTHER" id="PTHR11851">
    <property type="entry name" value="METALLOPROTEASE"/>
    <property type="match status" value="1"/>
</dbReference>
<name>T1BB22_9ZZZZ</name>
<dbReference type="Pfam" id="PF05193">
    <property type="entry name" value="Peptidase_M16_C"/>
    <property type="match status" value="1"/>
</dbReference>
<comment type="caution">
    <text evidence="3">The sequence shown here is derived from an EMBL/GenBank/DDBJ whole genome shotgun (WGS) entry which is preliminary data.</text>
</comment>
<protein>
    <submittedName>
        <fullName evidence="3">Peptidase M16 domain-containing protein</fullName>
    </submittedName>
</protein>